<comment type="caution">
    <text evidence="2">The sequence shown here is derived from an EMBL/GenBank/DDBJ whole genome shotgun (WGS) entry which is preliminary data.</text>
</comment>
<dbReference type="EMBL" id="LAZR01010256">
    <property type="protein sequence ID" value="KKM67966.1"/>
    <property type="molecule type" value="Genomic_DNA"/>
</dbReference>
<protein>
    <recommendedName>
        <fullName evidence="1">Methyltransferase domain-containing protein</fullName>
    </recommendedName>
</protein>
<organism evidence="2">
    <name type="scientific">marine sediment metagenome</name>
    <dbReference type="NCBI Taxonomy" id="412755"/>
    <lineage>
        <taxon>unclassified sequences</taxon>
        <taxon>metagenomes</taxon>
        <taxon>ecological metagenomes</taxon>
    </lineage>
</organism>
<reference evidence="2" key="1">
    <citation type="journal article" date="2015" name="Nature">
        <title>Complex archaea that bridge the gap between prokaryotes and eukaryotes.</title>
        <authorList>
            <person name="Spang A."/>
            <person name="Saw J.H."/>
            <person name="Jorgensen S.L."/>
            <person name="Zaremba-Niedzwiedzka K."/>
            <person name="Martijn J."/>
            <person name="Lind A.E."/>
            <person name="van Eijk R."/>
            <person name="Schleper C."/>
            <person name="Guy L."/>
            <person name="Ettema T.J."/>
        </authorList>
    </citation>
    <scope>NUCLEOTIDE SEQUENCE</scope>
</reference>
<feature type="domain" description="Methyltransferase" evidence="1">
    <location>
        <begin position="186"/>
        <end position="264"/>
    </location>
</feature>
<evidence type="ECO:0000259" key="1">
    <source>
        <dbReference type="Pfam" id="PF13649"/>
    </source>
</evidence>
<dbReference type="Pfam" id="PF13649">
    <property type="entry name" value="Methyltransf_25"/>
    <property type="match status" value="1"/>
</dbReference>
<dbReference type="InterPro" id="IPR041698">
    <property type="entry name" value="Methyltransf_25"/>
</dbReference>
<dbReference type="InterPro" id="IPR029063">
    <property type="entry name" value="SAM-dependent_MTases_sf"/>
</dbReference>
<name>A0A0F9JZS9_9ZZZZ</name>
<gene>
    <name evidence="2" type="ORF">LCGC14_1465840</name>
</gene>
<dbReference type="SUPFAM" id="SSF53335">
    <property type="entry name" value="S-adenosyl-L-methionine-dependent methyltransferases"/>
    <property type="match status" value="1"/>
</dbReference>
<accession>A0A0F9JZS9</accession>
<dbReference type="Gene3D" id="3.40.50.150">
    <property type="entry name" value="Vaccinia Virus protein VP39"/>
    <property type="match status" value="1"/>
</dbReference>
<proteinExistence type="predicted"/>
<evidence type="ECO:0000313" key="2">
    <source>
        <dbReference type="EMBL" id="KKM67966.1"/>
    </source>
</evidence>
<sequence length="343" mass="40422">MEYKILNTLIPLGHVEKAFKSTFDMLVKGQNLNDSPVAEWGRRALKAKRWWYGCESAEDTEKAIRLRMLEITDLYNSIKQKGYDGSEIAVFFDRDGQVQVYDGFHRLNIMKHLRMRVPVNCVITTHDPDPARRGDFPLAKVLISLNKGENMYHPCDDPRVRNFKVWRTDSRKRYSYIRPHLVGRTILDIGCAEGYFSRMFAKKHYVVTALDTNRRRIAVTRYLATLNNVPLNYHLGSWQDYMKNLEDDVGIDNILMLSVFHHDMLRMGPDKAFESLQLFRGKVKRLFVETPTDSHQIQWLDAEKQKTFQLTEESFKRRLEENTGMRIEETWRGIRPLFLLIER</sequence>
<dbReference type="AlphaFoldDB" id="A0A0F9JZS9"/>
<dbReference type="CDD" id="cd02440">
    <property type="entry name" value="AdoMet_MTases"/>
    <property type="match status" value="1"/>
</dbReference>